<accession>A0A5K3G6T5</accession>
<sequence>MRDGVGVVMECQLFPTQRHDSLKHPHCQWAVECSSDSDGWTHNFLPNCSSHVRGVTVRVKAAECVSASSCTFLLTAFKAPSPTSNWDILSREPGNSRGFLLPPHNHQLLANMISGDSLFPSLRIL</sequence>
<evidence type="ECO:0000313" key="1">
    <source>
        <dbReference type="WBParaSite" id="MCU_014116-RA"/>
    </source>
</evidence>
<reference evidence="1" key="1">
    <citation type="submission" date="2019-11" db="UniProtKB">
        <authorList>
            <consortium name="WormBaseParasite"/>
        </authorList>
    </citation>
    <scope>IDENTIFICATION</scope>
</reference>
<protein>
    <submittedName>
        <fullName evidence="1">F5/8 type C domain-containing protein</fullName>
    </submittedName>
</protein>
<name>A0A5K3G6T5_MESCO</name>
<dbReference type="WBParaSite" id="MCU_014116-RA">
    <property type="protein sequence ID" value="MCU_014116-RA"/>
    <property type="gene ID" value="MCU_014116"/>
</dbReference>
<organism evidence="1">
    <name type="scientific">Mesocestoides corti</name>
    <name type="common">Flatworm</name>
    <dbReference type="NCBI Taxonomy" id="53468"/>
    <lineage>
        <taxon>Eukaryota</taxon>
        <taxon>Metazoa</taxon>
        <taxon>Spiralia</taxon>
        <taxon>Lophotrochozoa</taxon>
        <taxon>Platyhelminthes</taxon>
        <taxon>Cestoda</taxon>
        <taxon>Eucestoda</taxon>
        <taxon>Cyclophyllidea</taxon>
        <taxon>Mesocestoididae</taxon>
        <taxon>Mesocestoides</taxon>
    </lineage>
</organism>
<proteinExistence type="predicted"/>
<dbReference type="AlphaFoldDB" id="A0A5K3G6T5"/>